<evidence type="ECO:0000256" key="5">
    <source>
        <dbReference type="SAM" id="MobiDB-lite"/>
    </source>
</evidence>
<feature type="domain" description="Brix" evidence="6">
    <location>
        <begin position="28"/>
        <end position="240"/>
    </location>
</feature>
<feature type="compositionally biased region" description="Acidic residues" evidence="5">
    <location>
        <begin position="297"/>
        <end position="310"/>
    </location>
</feature>
<dbReference type="InterPro" id="IPR039770">
    <property type="entry name" value="Rpf2"/>
</dbReference>
<gene>
    <name evidence="7" type="ORF">GSTUAT00002530001</name>
</gene>
<dbReference type="AlphaFoldDB" id="A0A292Q2J5"/>
<dbReference type="GO" id="GO:0019843">
    <property type="term" value="F:rRNA binding"/>
    <property type="evidence" value="ECO:0007669"/>
    <property type="project" value="UniProtKB-UniRule"/>
</dbReference>
<evidence type="ECO:0000256" key="3">
    <source>
        <dbReference type="ARBA" id="ARBA00023242"/>
    </source>
</evidence>
<proteinExistence type="inferred from homology"/>
<protein>
    <recommendedName>
        <fullName evidence="4">Ribosome production factor 2 homolog</fullName>
    </recommendedName>
    <alternativeName>
        <fullName evidence="4">Ribosome biogenesis protein RPF2 homolog</fullName>
    </alternativeName>
</protein>
<feature type="region of interest" description="Disordered" evidence="5">
    <location>
        <begin position="274"/>
        <end position="319"/>
    </location>
</feature>
<name>A0A292Q2J5_9PEZI</name>
<reference evidence="7" key="1">
    <citation type="submission" date="2015-10" db="EMBL/GenBank/DDBJ databases">
        <authorList>
            <person name="Regsiter A."/>
            <person name="william w."/>
        </authorList>
    </citation>
    <scope>NUCLEOTIDE SEQUENCE</scope>
    <source>
        <strain evidence="7">Montdore</strain>
    </source>
</reference>
<organism evidence="7 8">
    <name type="scientific">Tuber aestivum</name>
    <name type="common">summer truffle</name>
    <dbReference type="NCBI Taxonomy" id="59557"/>
    <lineage>
        <taxon>Eukaryota</taxon>
        <taxon>Fungi</taxon>
        <taxon>Dikarya</taxon>
        <taxon>Ascomycota</taxon>
        <taxon>Pezizomycotina</taxon>
        <taxon>Pezizomycetes</taxon>
        <taxon>Pezizales</taxon>
        <taxon>Tuberaceae</taxon>
        <taxon>Tuber</taxon>
    </lineage>
</organism>
<comment type="subcellular location">
    <subcellularLocation>
        <location evidence="1 4">Nucleus</location>
        <location evidence="1 4">Nucleolus</location>
    </subcellularLocation>
</comment>
<evidence type="ECO:0000313" key="8">
    <source>
        <dbReference type="Proteomes" id="UP001412239"/>
    </source>
</evidence>
<dbReference type="SMART" id="SM00879">
    <property type="entry name" value="Brix"/>
    <property type="match status" value="1"/>
</dbReference>
<accession>A0A292Q2J5</accession>
<evidence type="ECO:0000256" key="1">
    <source>
        <dbReference type="ARBA" id="ARBA00004604"/>
    </source>
</evidence>
<dbReference type="PANTHER" id="PTHR12728:SF0">
    <property type="entry name" value="RIBOSOME PRODUCTION FACTOR 2 HOMOLOG"/>
    <property type="match status" value="1"/>
</dbReference>
<comment type="similarity">
    <text evidence="2 4">Belongs to the RPF2 family.</text>
</comment>
<dbReference type="EMBL" id="LN890974">
    <property type="protein sequence ID" value="CUS13291.1"/>
    <property type="molecule type" value="Genomic_DNA"/>
</dbReference>
<evidence type="ECO:0000259" key="6">
    <source>
        <dbReference type="PROSITE" id="PS50833"/>
    </source>
</evidence>
<dbReference type="PANTHER" id="PTHR12728">
    <property type="entry name" value="BRIX DOMAIN CONTAINING PROTEIN"/>
    <property type="match status" value="1"/>
</dbReference>
<sequence>MIRTAKPRNARSKRALEAREPKLVESQKYTLFLSGTSTSDLTRSAMTDIHSLKKPHAVKFTKKNSIHPFEDATPLEFFSSKNDTSFLVFASHSKKRPHNLTFARTFDHRILDMLELGIDARTFRPLTFFKTPKPGIGMKPLLSFSGAIFDSVPNYRLFKNMFLDFFRGETVNSINVEGLRYMIHFSASESTEQNPTPAIHMRVHLIKTLKSGQKLPRVEVEEMGPRMDFKVGRVQETDEAMMKEALKKPRALEARSKKNIETDIIGDKIGRIHTGKQDFSKMQSRKMKGLKRRPTDGADEEATLVDEDEHDGAKKARLA</sequence>
<dbReference type="GO" id="GO:0000463">
    <property type="term" value="P:maturation of LSU-rRNA from tricistronic rRNA transcript (SSU-rRNA, 5.8S rRNA, LSU-rRNA)"/>
    <property type="evidence" value="ECO:0007669"/>
    <property type="project" value="TreeGrafter"/>
</dbReference>
<dbReference type="PROSITE" id="PS50833">
    <property type="entry name" value="BRIX"/>
    <property type="match status" value="1"/>
</dbReference>
<keyword evidence="8" id="KW-1185">Reference proteome</keyword>
<evidence type="ECO:0000313" key="7">
    <source>
        <dbReference type="EMBL" id="CUS13291.1"/>
    </source>
</evidence>
<dbReference type="GO" id="GO:0005730">
    <property type="term" value="C:nucleolus"/>
    <property type="evidence" value="ECO:0007669"/>
    <property type="project" value="UniProtKB-SubCell"/>
</dbReference>
<evidence type="ECO:0000256" key="2">
    <source>
        <dbReference type="ARBA" id="ARBA00010782"/>
    </source>
</evidence>
<feature type="compositionally biased region" description="Basic residues" evidence="5">
    <location>
        <begin position="283"/>
        <end position="292"/>
    </location>
</feature>
<dbReference type="GO" id="GO:0000027">
    <property type="term" value="P:ribosomal large subunit assembly"/>
    <property type="evidence" value="ECO:0007669"/>
    <property type="project" value="InterPro"/>
</dbReference>
<evidence type="ECO:0000256" key="4">
    <source>
        <dbReference type="RuleBase" id="RU367086"/>
    </source>
</evidence>
<dbReference type="InterPro" id="IPR007109">
    <property type="entry name" value="Brix"/>
</dbReference>
<dbReference type="Proteomes" id="UP001412239">
    <property type="component" value="Unassembled WGS sequence"/>
</dbReference>
<dbReference type="Pfam" id="PF04427">
    <property type="entry name" value="Brix"/>
    <property type="match status" value="1"/>
</dbReference>
<keyword evidence="3 4" id="KW-0539">Nucleus</keyword>